<evidence type="ECO:0000256" key="6">
    <source>
        <dbReference type="ARBA" id="ARBA00022989"/>
    </source>
</evidence>
<dbReference type="PANTHER" id="PTHR34979">
    <property type="entry name" value="INNER MEMBRANE PROTEIN YGAZ"/>
    <property type="match status" value="1"/>
</dbReference>
<comment type="caution">
    <text evidence="9">The sequence shown here is derived from an EMBL/GenBank/DDBJ whole genome shotgun (WGS) entry which is preliminary data.</text>
</comment>
<keyword evidence="7 8" id="KW-0472">Membrane</keyword>
<keyword evidence="4" id="KW-1003">Cell membrane</keyword>
<comment type="subcellular location">
    <subcellularLocation>
        <location evidence="1">Cell membrane</location>
        <topology evidence="1">Multi-pass membrane protein</topology>
    </subcellularLocation>
</comment>
<gene>
    <name evidence="9" type="ORF">GTPT_0753</name>
</gene>
<dbReference type="GO" id="GO:1903785">
    <property type="term" value="P:L-valine transmembrane transport"/>
    <property type="evidence" value="ECO:0007669"/>
    <property type="project" value="TreeGrafter"/>
</dbReference>
<keyword evidence="3" id="KW-0813">Transport</keyword>
<reference evidence="9 10" key="1">
    <citation type="submission" date="2014-05" db="EMBL/GenBank/DDBJ databases">
        <title>ATOL: Assembling a taxonomically balanced genome-scale reconstruction of the evolutionary history of the Enterobacteriaceae.</title>
        <authorList>
            <person name="Plunkett G.III."/>
            <person name="Neeno-Eckwall E.C."/>
            <person name="Glasner J.D."/>
            <person name="Perna N.T."/>
        </authorList>
    </citation>
    <scope>NUCLEOTIDE SEQUENCE [LARGE SCALE GENOMIC DNA]</scope>
    <source>
        <strain evidence="9 10">ATCC 33301</strain>
    </source>
</reference>
<organism evidence="9 10">
    <name type="scientific">Tatumella ptyseos ATCC 33301</name>
    <dbReference type="NCBI Taxonomy" id="1005995"/>
    <lineage>
        <taxon>Bacteria</taxon>
        <taxon>Pseudomonadati</taxon>
        <taxon>Pseudomonadota</taxon>
        <taxon>Gammaproteobacteria</taxon>
        <taxon>Enterobacterales</taxon>
        <taxon>Erwiniaceae</taxon>
        <taxon>Tatumella</taxon>
    </lineage>
</organism>
<evidence type="ECO:0008006" key="11">
    <source>
        <dbReference type="Google" id="ProtNLM"/>
    </source>
</evidence>
<name>A0A085JMF8_9GAMM</name>
<evidence type="ECO:0000256" key="3">
    <source>
        <dbReference type="ARBA" id="ARBA00022448"/>
    </source>
</evidence>
<accession>A0A085JMF8</accession>
<evidence type="ECO:0000256" key="7">
    <source>
        <dbReference type="ARBA" id="ARBA00023136"/>
    </source>
</evidence>
<proteinExistence type="inferred from homology"/>
<dbReference type="Pfam" id="PF03591">
    <property type="entry name" value="AzlC"/>
    <property type="match status" value="1"/>
</dbReference>
<evidence type="ECO:0000256" key="4">
    <source>
        <dbReference type="ARBA" id="ARBA00022475"/>
    </source>
</evidence>
<dbReference type="Proteomes" id="UP000028602">
    <property type="component" value="Unassembled WGS sequence"/>
</dbReference>
<dbReference type="AlphaFoldDB" id="A0A085JMF8"/>
<keyword evidence="5 8" id="KW-0812">Transmembrane</keyword>
<evidence type="ECO:0000256" key="2">
    <source>
        <dbReference type="ARBA" id="ARBA00010735"/>
    </source>
</evidence>
<dbReference type="PANTHER" id="PTHR34979:SF1">
    <property type="entry name" value="INNER MEMBRANE PROTEIN YGAZ"/>
    <property type="match status" value="1"/>
</dbReference>
<dbReference type="OrthoDB" id="5195391at2"/>
<feature type="transmembrane region" description="Helical" evidence="8">
    <location>
        <begin position="160"/>
        <end position="179"/>
    </location>
</feature>
<evidence type="ECO:0000313" key="10">
    <source>
        <dbReference type="Proteomes" id="UP000028602"/>
    </source>
</evidence>
<evidence type="ECO:0000313" key="9">
    <source>
        <dbReference type="EMBL" id="KFD21654.1"/>
    </source>
</evidence>
<dbReference type="EMBL" id="JMPR01000013">
    <property type="protein sequence ID" value="KFD21654.1"/>
    <property type="molecule type" value="Genomic_DNA"/>
</dbReference>
<comment type="similarity">
    <text evidence="2">Belongs to the AzlC family.</text>
</comment>
<protein>
    <recommendedName>
        <fullName evidence="11">AzlC family protein</fullName>
    </recommendedName>
</protein>
<dbReference type="GO" id="GO:0005886">
    <property type="term" value="C:plasma membrane"/>
    <property type="evidence" value="ECO:0007669"/>
    <property type="project" value="UniProtKB-SubCell"/>
</dbReference>
<feature type="transmembrane region" description="Helical" evidence="8">
    <location>
        <begin position="12"/>
        <end position="31"/>
    </location>
</feature>
<sequence length="224" mass="22975">MLAPLYSALPRDVVKAIFLVCLADGVVAVSYGSLAGSLGFPLWVPLALSVIVMAGASEFIFIGIVAAGGSPLAAAAAGLLVNARHIPFGIAVSDLTGRGWRGIAGSHMMNDESVVFGLSRPDKHQQRAAYWLCGTGIALCWPAGVLGGSLMGKLLPDPSVIGLDSVFPAIMLALVIPSLKKKVTRKRAGSGALLALATVPWLPAGLPVLVSLAGLVMGSKKNEQ</sequence>
<evidence type="ECO:0000256" key="1">
    <source>
        <dbReference type="ARBA" id="ARBA00004651"/>
    </source>
</evidence>
<keyword evidence="10" id="KW-1185">Reference proteome</keyword>
<dbReference type="InterPro" id="IPR011606">
    <property type="entry name" value="Brnchd-chn_aa_trnsp_permease"/>
</dbReference>
<feature type="transmembrane region" description="Helical" evidence="8">
    <location>
        <begin position="128"/>
        <end position="148"/>
    </location>
</feature>
<evidence type="ECO:0000256" key="8">
    <source>
        <dbReference type="SAM" id="Phobius"/>
    </source>
</evidence>
<keyword evidence="6 8" id="KW-1133">Transmembrane helix</keyword>
<evidence type="ECO:0000256" key="5">
    <source>
        <dbReference type="ARBA" id="ARBA00022692"/>
    </source>
</evidence>
<dbReference type="eggNOG" id="COG1296">
    <property type="taxonomic scope" value="Bacteria"/>
</dbReference>
<feature type="transmembrane region" description="Helical" evidence="8">
    <location>
        <begin position="191"/>
        <end position="217"/>
    </location>
</feature>